<dbReference type="EMBL" id="JAMXFF010000042">
    <property type="protein sequence ID" value="MCT7969084.1"/>
    <property type="molecule type" value="Genomic_DNA"/>
</dbReference>
<keyword evidence="2" id="KW-1185">Reference proteome</keyword>
<dbReference type="RefSeq" id="WP_368008559.1">
    <property type="nucleotide sequence ID" value="NZ_JAMXFF010000042.1"/>
</dbReference>
<name>A0ABT2MWH1_9CYAN</name>
<evidence type="ECO:0000313" key="2">
    <source>
        <dbReference type="Proteomes" id="UP001525890"/>
    </source>
</evidence>
<comment type="caution">
    <text evidence="1">The sequence shown here is derived from an EMBL/GenBank/DDBJ whole genome shotgun (WGS) entry which is preliminary data.</text>
</comment>
<proteinExistence type="predicted"/>
<sequence>MTPNTSLEERMAAVEAAITQIQQEIAHPKSSNWLQQISGSFKDEPAFEEILALGQAIRRGDESVLDSSEMDNLKWVNAETWFL</sequence>
<accession>A0ABT2MWH1</accession>
<evidence type="ECO:0000313" key="1">
    <source>
        <dbReference type="EMBL" id="MCT7969084.1"/>
    </source>
</evidence>
<organism evidence="1 2">
    <name type="scientific">Laspinema palackyanum D2a</name>
    <dbReference type="NCBI Taxonomy" id="2953684"/>
    <lineage>
        <taxon>Bacteria</taxon>
        <taxon>Bacillati</taxon>
        <taxon>Cyanobacteriota</taxon>
        <taxon>Cyanophyceae</taxon>
        <taxon>Oscillatoriophycideae</taxon>
        <taxon>Oscillatoriales</taxon>
        <taxon>Laspinemataceae</taxon>
        <taxon>Laspinema</taxon>
        <taxon>Laspinema palackyanum</taxon>
    </lineage>
</organism>
<reference evidence="1 2" key="1">
    <citation type="journal article" date="2022" name="Front. Microbiol.">
        <title>High genomic differentiation and limited gene flow indicate recent cryptic speciation within the genus Laspinema (cyanobacteria).</title>
        <authorList>
            <person name="Stanojkovic A."/>
            <person name="Skoupy S."/>
            <person name="Skaloud P."/>
            <person name="Dvorak P."/>
        </authorList>
    </citation>
    <scope>NUCLEOTIDE SEQUENCE [LARGE SCALE GENOMIC DNA]</scope>
    <source>
        <strain evidence="1 2">D2a</strain>
    </source>
</reference>
<protein>
    <submittedName>
        <fullName evidence="1">Uncharacterized protein</fullName>
    </submittedName>
</protein>
<dbReference type="Proteomes" id="UP001525890">
    <property type="component" value="Unassembled WGS sequence"/>
</dbReference>
<gene>
    <name evidence="1" type="ORF">NG799_22480</name>
</gene>